<feature type="compositionally biased region" description="Polar residues" evidence="1">
    <location>
        <begin position="1"/>
        <end position="17"/>
    </location>
</feature>
<proteinExistence type="predicted"/>
<dbReference type="AlphaFoldDB" id="A0A803NAB3"/>
<dbReference type="GeneID" id="110739174"/>
<dbReference type="Gramene" id="AUR62042912-RA">
    <property type="protein sequence ID" value="AUR62042912-RA:cds"/>
    <property type="gene ID" value="AUR62042912"/>
</dbReference>
<feature type="compositionally biased region" description="Basic and acidic residues" evidence="1">
    <location>
        <begin position="138"/>
        <end position="149"/>
    </location>
</feature>
<evidence type="ECO:0000256" key="1">
    <source>
        <dbReference type="SAM" id="MobiDB-lite"/>
    </source>
</evidence>
<protein>
    <recommendedName>
        <fullName evidence="2">THO1-MOS11 C-terminal domain-containing protein</fullName>
    </recommendedName>
</protein>
<feature type="region of interest" description="Disordered" evidence="1">
    <location>
        <begin position="1"/>
        <end position="209"/>
    </location>
</feature>
<evidence type="ECO:0000259" key="2">
    <source>
        <dbReference type="Pfam" id="PF18592"/>
    </source>
</evidence>
<evidence type="ECO:0000313" key="3">
    <source>
        <dbReference type="EnsemblPlants" id="AUR62042912-RA:cds"/>
    </source>
</evidence>
<dbReference type="GO" id="GO:0016973">
    <property type="term" value="P:poly(A)+ mRNA export from nucleus"/>
    <property type="evidence" value="ECO:0007669"/>
    <property type="project" value="InterPro"/>
</dbReference>
<organism evidence="3 4">
    <name type="scientific">Chenopodium quinoa</name>
    <name type="common">Quinoa</name>
    <dbReference type="NCBI Taxonomy" id="63459"/>
    <lineage>
        <taxon>Eukaryota</taxon>
        <taxon>Viridiplantae</taxon>
        <taxon>Streptophyta</taxon>
        <taxon>Embryophyta</taxon>
        <taxon>Tracheophyta</taxon>
        <taxon>Spermatophyta</taxon>
        <taxon>Magnoliopsida</taxon>
        <taxon>eudicotyledons</taxon>
        <taxon>Gunneridae</taxon>
        <taxon>Pentapetalae</taxon>
        <taxon>Caryophyllales</taxon>
        <taxon>Chenopodiaceae</taxon>
        <taxon>Chenopodioideae</taxon>
        <taxon>Atripliceae</taxon>
        <taxon>Chenopodium</taxon>
    </lineage>
</organism>
<feature type="compositionally biased region" description="Basic and acidic residues" evidence="1">
    <location>
        <begin position="159"/>
        <end position="171"/>
    </location>
</feature>
<evidence type="ECO:0000313" key="4">
    <source>
        <dbReference type="Proteomes" id="UP000596660"/>
    </source>
</evidence>
<dbReference type="InterPro" id="IPR044209">
    <property type="entry name" value="MOS11"/>
</dbReference>
<accession>A0A803NAB3</accession>
<sequence length="209" mass="22276">MATATQTNSPSQISDLENPNKTLILTTTNLTDKTTKSSDESAAAIDAVVNSKDSEESMEGTDSTAVVSPTGGSANDIEKKVRRAERFGVPVQLSEQEKRSSRAERFGVGAGSEASKTSEDLKRKARAERFGLSLSADEEAKKSADEEAKKKARLARFGSDTKTDTLEEEKRKARALRFSQPSSNAVQHVNGKEDVGSNPAIAGNAVEGV</sequence>
<feature type="compositionally biased region" description="Low complexity" evidence="1">
    <location>
        <begin position="19"/>
        <end position="32"/>
    </location>
</feature>
<dbReference type="PANTHER" id="PTHR47701:SF2">
    <property type="entry name" value="PROTEIN MODIFIER OF SNC1 11"/>
    <property type="match status" value="1"/>
</dbReference>
<reference evidence="3" key="1">
    <citation type="journal article" date="2017" name="Nature">
        <title>The genome of Chenopodium quinoa.</title>
        <authorList>
            <person name="Jarvis D.E."/>
            <person name="Ho Y.S."/>
            <person name="Lightfoot D.J."/>
            <person name="Schmoeckel S.M."/>
            <person name="Li B."/>
            <person name="Borm T.J.A."/>
            <person name="Ohyanagi H."/>
            <person name="Mineta K."/>
            <person name="Michell C.T."/>
            <person name="Saber N."/>
            <person name="Kharbatia N.M."/>
            <person name="Rupper R.R."/>
            <person name="Sharp A.R."/>
            <person name="Dally N."/>
            <person name="Boughton B.A."/>
            <person name="Woo Y.H."/>
            <person name="Gao G."/>
            <person name="Schijlen E.G.W.M."/>
            <person name="Guo X."/>
            <person name="Momin A.A."/>
            <person name="Negrao S."/>
            <person name="Al-Babili S."/>
            <person name="Gehring C."/>
            <person name="Roessner U."/>
            <person name="Jung C."/>
            <person name="Murphy K."/>
            <person name="Arold S.T."/>
            <person name="Gojobori T."/>
            <person name="van der Linden C.G."/>
            <person name="van Loo E.N."/>
            <person name="Jellen E.N."/>
            <person name="Maughan P.J."/>
            <person name="Tester M."/>
        </authorList>
    </citation>
    <scope>NUCLEOTIDE SEQUENCE [LARGE SCALE GENOMIC DNA]</scope>
    <source>
        <strain evidence="3">cv. PI 614886</strain>
    </source>
</reference>
<gene>
    <name evidence="3" type="primary">LOC110739174</name>
</gene>
<feature type="domain" description="THO1-MOS11 C-terminal" evidence="2">
    <location>
        <begin position="75"/>
        <end position="107"/>
    </location>
</feature>
<keyword evidence="4" id="KW-1185">Reference proteome</keyword>
<dbReference type="OMA" id="MAMATQN"/>
<dbReference type="Pfam" id="PF18592">
    <property type="entry name" value="Tho1_MOS11_C"/>
    <property type="match status" value="1"/>
</dbReference>
<dbReference type="RefSeq" id="XP_021775330.1">
    <property type="nucleotide sequence ID" value="XM_021919638.1"/>
</dbReference>
<dbReference type="OrthoDB" id="5837849at2759"/>
<dbReference type="EnsemblPlants" id="AUR62042912-RA">
    <property type="protein sequence ID" value="AUR62042912-RA:cds"/>
    <property type="gene ID" value="AUR62042912"/>
</dbReference>
<dbReference type="PANTHER" id="PTHR47701">
    <property type="entry name" value="PROTEIN MODIFIER OF SNC1 11"/>
    <property type="match status" value="1"/>
</dbReference>
<feature type="compositionally biased region" description="Basic and acidic residues" evidence="1">
    <location>
        <begin position="95"/>
        <end position="105"/>
    </location>
</feature>
<reference evidence="3" key="2">
    <citation type="submission" date="2021-03" db="UniProtKB">
        <authorList>
            <consortium name="EnsemblPlants"/>
        </authorList>
    </citation>
    <scope>IDENTIFICATION</scope>
</reference>
<dbReference type="InterPro" id="IPR040746">
    <property type="entry name" value="THO1_MOS11_C"/>
</dbReference>
<dbReference type="SMR" id="A0A803NAB3"/>
<name>A0A803NAB3_CHEQI</name>
<feature type="compositionally biased region" description="Polar residues" evidence="1">
    <location>
        <begin position="60"/>
        <end position="73"/>
    </location>
</feature>
<dbReference type="GO" id="GO:0005634">
    <property type="term" value="C:nucleus"/>
    <property type="evidence" value="ECO:0007669"/>
    <property type="project" value="TreeGrafter"/>
</dbReference>
<dbReference type="KEGG" id="cqi:110739174"/>
<dbReference type="Proteomes" id="UP000596660">
    <property type="component" value="Unplaced"/>
</dbReference>